<gene>
    <name evidence="1" type="ORF">GNP93_22185</name>
</gene>
<evidence type="ECO:0000313" key="2">
    <source>
        <dbReference type="Proteomes" id="UP000450917"/>
    </source>
</evidence>
<dbReference type="AlphaFoldDB" id="A0A7X3CVQ9"/>
<reference evidence="1 2" key="1">
    <citation type="submission" date="2019-11" db="EMBL/GenBank/DDBJ databases">
        <title>Draft genome sequences of five Paenibacillus species of dairy origin.</title>
        <authorList>
            <person name="Olajide A.M."/>
            <person name="Chen S."/>
            <person name="Lapointe G."/>
        </authorList>
    </citation>
    <scope>NUCLEOTIDE SEQUENCE [LARGE SCALE GENOMIC DNA]</scope>
    <source>
        <strain evidence="1 2">2CS3</strain>
    </source>
</reference>
<keyword evidence="2" id="KW-1185">Reference proteome</keyword>
<organism evidence="1 2">
    <name type="scientific">Paenibacillus validus</name>
    <dbReference type="NCBI Taxonomy" id="44253"/>
    <lineage>
        <taxon>Bacteria</taxon>
        <taxon>Bacillati</taxon>
        <taxon>Bacillota</taxon>
        <taxon>Bacilli</taxon>
        <taxon>Bacillales</taxon>
        <taxon>Paenibacillaceae</taxon>
        <taxon>Paenibacillus</taxon>
    </lineage>
</organism>
<comment type="caution">
    <text evidence="1">The sequence shown here is derived from an EMBL/GenBank/DDBJ whole genome shotgun (WGS) entry which is preliminary data.</text>
</comment>
<dbReference type="RefSeq" id="WP_155615557.1">
    <property type="nucleotide sequence ID" value="NZ_JBDLZV010000001.1"/>
</dbReference>
<evidence type="ECO:0000313" key="1">
    <source>
        <dbReference type="EMBL" id="MUG73344.1"/>
    </source>
</evidence>
<name>A0A7X3CVQ9_9BACL</name>
<sequence>MERNASLIQLDNNYVLRVQKREQGVQGEVVLVDRSNPHRGTHVFNTPEQGDVQELVAWSHKALQAYREG</sequence>
<proteinExistence type="predicted"/>
<accession>A0A7X3CVQ9</accession>
<dbReference type="EMBL" id="WNZX01000024">
    <property type="protein sequence ID" value="MUG73344.1"/>
    <property type="molecule type" value="Genomic_DNA"/>
</dbReference>
<protein>
    <submittedName>
        <fullName evidence="1">Uncharacterized protein</fullName>
    </submittedName>
</protein>
<dbReference type="Proteomes" id="UP000450917">
    <property type="component" value="Unassembled WGS sequence"/>
</dbReference>